<dbReference type="EMBL" id="SDPV01000001">
    <property type="protein sequence ID" value="RXZ65250.1"/>
    <property type="molecule type" value="Genomic_DNA"/>
</dbReference>
<reference evidence="2 3" key="1">
    <citation type="submission" date="2019-01" db="EMBL/GenBank/DDBJ databases">
        <title>Altererythrobacter rhizovicinus sp. nov., isolated from the rhizosphere soil of Haloxylon ammodendron.</title>
        <authorList>
            <person name="Li H.-P."/>
            <person name="Gou J.-Y."/>
            <person name="Yao D."/>
            <person name="Han Q.-Q."/>
            <person name="Shao K.-Z."/>
            <person name="Zhao Q."/>
            <person name="Zhang J.-L."/>
        </authorList>
    </citation>
    <scope>NUCLEOTIDE SEQUENCE [LARGE SCALE GENOMIC DNA]</scope>
    <source>
        <strain evidence="2 3">AY-3R</strain>
    </source>
</reference>
<sequence length="304" mass="32112">MTRRASPKAGRRPASHAGVLLRGREAPVELGPEFERFAARLCGAVRASVAAVANDADARVASLGTQALAGAELTGHCAPLIAPSRHRFGVAGHALFLALDGRAILEQLDRTFGGTGEIGERLPAELPHTARLLSQRFERQVLAAMAGELGGLEFRTDDASPAELRAPFAPDAELTALTLEVTTGGRTWHIVLALETAALSSLLPKRASAPRAPVSRRKPGIDEAPFADLPLATSARLVDMEMPLHRLAAIQPGTVLPIMVARNVPLQVGEIVIARGTVGEVDDQVALQITQTFTGQTTPGKEIR</sequence>
<name>A0A4Q2KLX9_9SPHN</name>
<comment type="caution">
    <text evidence="2">The sequence shown here is derived from an EMBL/GenBank/DDBJ whole genome shotgun (WGS) entry which is preliminary data.</text>
</comment>
<dbReference type="AlphaFoldDB" id="A0A4Q2KLX9"/>
<dbReference type="Pfam" id="PF01052">
    <property type="entry name" value="FliMN_C"/>
    <property type="match status" value="1"/>
</dbReference>
<dbReference type="OrthoDB" id="7421075at2"/>
<feature type="domain" description="Flagellar motor switch protein FliN-like C-terminal" evidence="1">
    <location>
        <begin position="228"/>
        <end position="292"/>
    </location>
</feature>
<proteinExistence type="predicted"/>
<dbReference type="RefSeq" id="WP_129522740.1">
    <property type="nucleotide sequence ID" value="NZ_SDPV01000001.1"/>
</dbReference>
<protein>
    <recommendedName>
        <fullName evidence="1">Flagellar motor switch protein FliN-like C-terminal domain-containing protein</fullName>
    </recommendedName>
</protein>
<evidence type="ECO:0000259" key="1">
    <source>
        <dbReference type="Pfam" id="PF01052"/>
    </source>
</evidence>
<dbReference type="Proteomes" id="UP000293623">
    <property type="component" value="Unassembled WGS sequence"/>
</dbReference>
<gene>
    <name evidence="2" type="ORF">ETX26_00345</name>
</gene>
<evidence type="ECO:0000313" key="2">
    <source>
        <dbReference type="EMBL" id="RXZ65250.1"/>
    </source>
</evidence>
<dbReference type="Gene3D" id="2.30.330.10">
    <property type="entry name" value="SpoA-like"/>
    <property type="match status" value="1"/>
</dbReference>
<evidence type="ECO:0000313" key="3">
    <source>
        <dbReference type="Proteomes" id="UP000293623"/>
    </source>
</evidence>
<dbReference type="SUPFAM" id="SSF101801">
    <property type="entry name" value="Surface presentation of antigens (SPOA)"/>
    <property type="match status" value="1"/>
</dbReference>
<keyword evidence="3" id="KW-1185">Reference proteome</keyword>
<accession>A0A4Q2KLX9</accession>
<organism evidence="2 3">
    <name type="scientific">Pelagerythrobacter rhizovicinus</name>
    <dbReference type="NCBI Taxonomy" id="2268576"/>
    <lineage>
        <taxon>Bacteria</taxon>
        <taxon>Pseudomonadati</taxon>
        <taxon>Pseudomonadota</taxon>
        <taxon>Alphaproteobacteria</taxon>
        <taxon>Sphingomonadales</taxon>
        <taxon>Erythrobacteraceae</taxon>
        <taxon>Pelagerythrobacter</taxon>
    </lineage>
</organism>
<dbReference type="InterPro" id="IPR036429">
    <property type="entry name" value="SpoA-like_sf"/>
</dbReference>
<dbReference type="InterPro" id="IPR001543">
    <property type="entry name" value="FliN-like_C"/>
</dbReference>